<dbReference type="RefSeq" id="XP_025359480.1">
    <property type="nucleotide sequence ID" value="XM_025508523.1"/>
</dbReference>
<proteinExistence type="predicted"/>
<organism evidence="1 2">
    <name type="scientific">Jaminaea rosea</name>
    <dbReference type="NCBI Taxonomy" id="1569628"/>
    <lineage>
        <taxon>Eukaryota</taxon>
        <taxon>Fungi</taxon>
        <taxon>Dikarya</taxon>
        <taxon>Basidiomycota</taxon>
        <taxon>Ustilaginomycotina</taxon>
        <taxon>Exobasidiomycetes</taxon>
        <taxon>Microstromatales</taxon>
        <taxon>Microstromatales incertae sedis</taxon>
        <taxon>Jaminaea</taxon>
    </lineage>
</organism>
<dbReference type="AlphaFoldDB" id="A0A316UJ23"/>
<dbReference type="EMBL" id="KZ819678">
    <property type="protein sequence ID" value="PWN24868.1"/>
    <property type="molecule type" value="Genomic_DNA"/>
</dbReference>
<sequence>MSSKDGPPQGANPDKWPTGYVPFRPPMLCFTTKVYCLHVQSANQIAEEWISFEGDVSWIVQAERVPWRTYGEADFKFRGTVRLHCILPDNDEFDVWFGWIKGWSNITTRSPHLQVRGPDAKLLPGPEGGSLGSGEAWGDFFVWCDST</sequence>
<dbReference type="Proteomes" id="UP000245884">
    <property type="component" value="Unassembled WGS sequence"/>
</dbReference>
<accession>A0A316UJ23</accession>
<reference evidence="1 2" key="1">
    <citation type="journal article" date="2018" name="Mol. Biol. Evol.">
        <title>Broad Genomic Sampling Reveals a Smut Pathogenic Ancestry of the Fungal Clade Ustilaginomycotina.</title>
        <authorList>
            <person name="Kijpornyongpan T."/>
            <person name="Mondo S.J."/>
            <person name="Barry K."/>
            <person name="Sandor L."/>
            <person name="Lee J."/>
            <person name="Lipzen A."/>
            <person name="Pangilinan J."/>
            <person name="LaButti K."/>
            <person name="Hainaut M."/>
            <person name="Henrissat B."/>
            <person name="Grigoriev I.V."/>
            <person name="Spatafora J.W."/>
            <person name="Aime M.C."/>
        </authorList>
    </citation>
    <scope>NUCLEOTIDE SEQUENCE [LARGE SCALE GENOMIC DNA]</scope>
    <source>
        <strain evidence="1 2">MCA 5214</strain>
    </source>
</reference>
<dbReference type="GeneID" id="37030346"/>
<evidence type="ECO:0000313" key="1">
    <source>
        <dbReference type="EMBL" id="PWN24868.1"/>
    </source>
</evidence>
<evidence type="ECO:0000313" key="2">
    <source>
        <dbReference type="Proteomes" id="UP000245884"/>
    </source>
</evidence>
<protein>
    <submittedName>
        <fullName evidence="1">Uncharacterized protein</fullName>
    </submittedName>
</protein>
<keyword evidence="2" id="KW-1185">Reference proteome</keyword>
<name>A0A316UJ23_9BASI</name>
<gene>
    <name evidence="1" type="ORF">BDZ90DRAFT_262730</name>
</gene>